<evidence type="ECO:0000313" key="1">
    <source>
        <dbReference type="EMBL" id="TWI21483.1"/>
    </source>
</evidence>
<reference evidence="1 2" key="1">
    <citation type="journal article" date="2015" name="Stand. Genomic Sci.">
        <title>Genomic Encyclopedia of Bacterial and Archaeal Type Strains, Phase III: the genomes of soil and plant-associated and newly described type strains.</title>
        <authorList>
            <person name="Whitman W.B."/>
            <person name="Woyke T."/>
            <person name="Klenk H.P."/>
            <person name="Zhou Y."/>
            <person name="Lilburn T.G."/>
            <person name="Beck B.J."/>
            <person name="De Vos P."/>
            <person name="Vandamme P."/>
            <person name="Eisen J.A."/>
            <person name="Garrity G."/>
            <person name="Hugenholtz P."/>
            <person name="Kyrpides N.C."/>
        </authorList>
    </citation>
    <scope>NUCLEOTIDE SEQUENCE [LARGE SCALE GENOMIC DNA]</scope>
    <source>
        <strain evidence="1 2">CGMCC 1.2546</strain>
    </source>
</reference>
<keyword evidence="2" id="KW-1185">Reference proteome</keyword>
<gene>
    <name evidence="1" type="ORF">IQ26_06856</name>
</gene>
<protein>
    <submittedName>
        <fullName evidence="1">Uncharacterized protein</fullName>
    </submittedName>
</protein>
<dbReference type="Proteomes" id="UP000317122">
    <property type="component" value="Unassembled WGS sequence"/>
</dbReference>
<name>A0A562MNI6_9HYPH</name>
<organism evidence="1 2">
    <name type="scientific">Mesorhizobium tianshanense</name>
    <dbReference type="NCBI Taxonomy" id="39844"/>
    <lineage>
        <taxon>Bacteria</taxon>
        <taxon>Pseudomonadati</taxon>
        <taxon>Pseudomonadota</taxon>
        <taxon>Alphaproteobacteria</taxon>
        <taxon>Hyphomicrobiales</taxon>
        <taxon>Phyllobacteriaceae</taxon>
        <taxon>Mesorhizobium</taxon>
    </lineage>
</organism>
<comment type="caution">
    <text evidence="1">The sequence shown here is derived from an EMBL/GenBank/DDBJ whole genome shotgun (WGS) entry which is preliminary data.</text>
</comment>
<dbReference type="AlphaFoldDB" id="A0A562MNI6"/>
<sequence length="224" mass="25071">MLAISKRGNRQKSGLCARTIYWERRARISSIHSREAGYIYATENRHSRCRDTLPGRGGPYILSQEILQSCIVQHGVSKSRFRRVFSPPGSSGALPRRRAPELRFPFVDRGIADRMLAASISVRPTPLARAETSPLILPPALSGPRKEVERTGALSKVALAFDYRTRSGTRAWARALAPRDCSALNSHGIRFAKSRSRRRLVRGNSLPAQRSPFMRAQAAYFLSR</sequence>
<accession>A0A562MNI6</accession>
<proteinExistence type="predicted"/>
<evidence type="ECO:0000313" key="2">
    <source>
        <dbReference type="Proteomes" id="UP000317122"/>
    </source>
</evidence>
<dbReference type="EMBL" id="VLKT01000072">
    <property type="protein sequence ID" value="TWI21483.1"/>
    <property type="molecule type" value="Genomic_DNA"/>
</dbReference>